<evidence type="ECO:0000259" key="2">
    <source>
        <dbReference type="Pfam" id="PF13649"/>
    </source>
</evidence>
<keyword evidence="3" id="KW-0489">Methyltransferase</keyword>
<dbReference type="EC" id="2.1.1.164" evidence="3"/>
<dbReference type="GO" id="GO:0003838">
    <property type="term" value="F:sterol 24-C-methyltransferase activity"/>
    <property type="evidence" value="ECO:0007669"/>
    <property type="project" value="TreeGrafter"/>
</dbReference>
<dbReference type="SUPFAM" id="SSF53335">
    <property type="entry name" value="S-adenosyl-L-methionine-dependent methyltransferases"/>
    <property type="match status" value="1"/>
</dbReference>
<dbReference type="InterPro" id="IPR041698">
    <property type="entry name" value="Methyltransf_25"/>
</dbReference>
<name>A0A1X7BXY6_9RHOB</name>
<keyword evidence="1 3" id="KW-0808">Transferase</keyword>
<accession>A0A1X7BXY6</accession>
<proteinExistence type="predicted"/>
<reference evidence="3 4" key="1">
    <citation type="submission" date="2017-03" db="EMBL/GenBank/DDBJ databases">
        <authorList>
            <person name="Afonso C.L."/>
            <person name="Miller P.J."/>
            <person name="Scott M.A."/>
            <person name="Spackman E."/>
            <person name="Goraichik I."/>
            <person name="Dimitrov K.M."/>
            <person name="Suarez D.L."/>
            <person name="Swayne D.E."/>
        </authorList>
    </citation>
    <scope>NUCLEOTIDE SEQUENCE [LARGE SCALE GENOMIC DNA]</scope>
    <source>
        <strain evidence="3 4">CECT 7745</strain>
    </source>
</reference>
<dbReference type="EMBL" id="FWXB01000030">
    <property type="protein sequence ID" value="SMC14576.1"/>
    <property type="molecule type" value="Genomic_DNA"/>
</dbReference>
<dbReference type="PANTHER" id="PTHR44068:SF1">
    <property type="entry name" value="HYPOTHETICAL LOC100005854"/>
    <property type="match status" value="1"/>
</dbReference>
<dbReference type="GO" id="GO:0016126">
    <property type="term" value="P:sterol biosynthetic process"/>
    <property type="evidence" value="ECO:0007669"/>
    <property type="project" value="TreeGrafter"/>
</dbReference>
<dbReference type="CDD" id="cd02440">
    <property type="entry name" value="AdoMet_MTases"/>
    <property type="match status" value="1"/>
</dbReference>
<dbReference type="PANTHER" id="PTHR44068">
    <property type="entry name" value="ZGC:194242"/>
    <property type="match status" value="1"/>
</dbReference>
<dbReference type="Proteomes" id="UP000193224">
    <property type="component" value="Unassembled WGS sequence"/>
</dbReference>
<dbReference type="GO" id="GO:0032259">
    <property type="term" value="P:methylation"/>
    <property type="evidence" value="ECO:0007669"/>
    <property type="project" value="UniProtKB-KW"/>
</dbReference>
<evidence type="ECO:0000313" key="3">
    <source>
        <dbReference type="EMBL" id="SMC14576.1"/>
    </source>
</evidence>
<organism evidence="3 4">
    <name type="scientific">Roseovarius aestuarii</name>
    <dbReference type="NCBI Taxonomy" id="475083"/>
    <lineage>
        <taxon>Bacteria</taxon>
        <taxon>Pseudomonadati</taxon>
        <taxon>Pseudomonadota</taxon>
        <taxon>Alphaproteobacteria</taxon>
        <taxon>Rhodobacterales</taxon>
        <taxon>Roseobacteraceae</taxon>
        <taxon>Roseovarius</taxon>
    </lineage>
</organism>
<dbReference type="InterPro" id="IPR050447">
    <property type="entry name" value="Erg6_SMT_methyltransf"/>
</dbReference>
<evidence type="ECO:0000313" key="4">
    <source>
        <dbReference type="Proteomes" id="UP000193224"/>
    </source>
</evidence>
<dbReference type="InterPro" id="IPR029063">
    <property type="entry name" value="SAM-dependent_MTases_sf"/>
</dbReference>
<feature type="domain" description="Methyltransferase" evidence="2">
    <location>
        <begin position="67"/>
        <end position="162"/>
    </location>
</feature>
<sequence length="276" mass="30742">MTTSDIKSMQLYPRPERILDDLTARGYGPGTSVPISELSQLDQLHYHGTDALDVAIADCGVGDMDQVLEVGSGWGGCARYIADQTNAHVTAIELQEDYNNVARDLTQRTGLEACLTHVNADFLQVDLPENGFDHVVSWLALFHIPNRPRYLNRISRTLKPGGNFFAEDLYLIQSPPAEELDDFRRHLFPNSLINLTEYQSTLADAGFTLADLSDMTADWTGFTATRLAAFRENRRSYEAIHGTGAYEVIHTFYDKMAGYFARGLVGGVRFRAILDG</sequence>
<dbReference type="Pfam" id="PF13649">
    <property type="entry name" value="Methyltransf_25"/>
    <property type="match status" value="1"/>
</dbReference>
<dbReference type="RefSeq" id="WP_176237794.1">
    <property type="nucleotide sequence ID" value="NZ_FWXB01000030.1"/>
</dbReference>
<protein>
    <submittedName>
        <fullName evidence="3">Demethylrebeccamycin-D-glucose O-methyltransferase</fullName>
        <ecNumber evidence="3">2.1.1.164</ecNumber>
    </submittedName>
</protein>
<evidence type="ECO:0000256" key="1">
    <source>
        <dbReference type="ARBA" id="ARBA00022679"/>
    </source>
</evidence>
<gene>
    <name evidence="3" type="primary">rebM_5</name>
    <name evidence="3" type="ORF">ROA7745_04445</name>
</gene>
<dbReference type="Gene3D" id="3.40.50.150">
    <property type="entry name" value="Vaccinia Virus protein VP39"/>
    <property type="match status" value="1"/>
</dbReference>
<keyword evidence="4" id="KW-1185">Reference proteome</keyword>
<dbReference type="AlphaFoldDB" id="A0A1X7BXY6"/>
<dbReference type="GO" id="GO:0102082">
    <property type="term" value="F:demethylrebeccamycin--D-glucose O-methyltransferase activity"/>
    <property type="evidence" value="ECO:0007669"/>
    <property type="project" value="UniProtKB-EC"/>
</dbReference>